<dbReference type="EMBL" id="CP094298">
    <property type="protein sequence ID" value="UNZ06709.1"/>
    <property type="molecule type" value="Genomic_DNA"/>
</dbReference>
<evidence type="ECO:0000313" key="2">
    <source>
        <dbReference type="EMBL" id="UNZ06709.1"/>
    </source>
</evidence>
<keyword evidence="3" id="KW-1185">Reference proteome</keyword>
<sequence>MRLRLPEERPAAPPEGYKLAHAVISHDGERAGFAGVSLGGALPYGFFDEARCVYGRRHRCPALRCDCGFYCVHTFDQALALACAGQYRKAVLLEVTVLGAYIRFERGMRYERQRVRVARVGACACGGVPCAFADAGWGRTGWRVLTAVCAGCAARRGRTAFAAWTAVSFPEFVRRGGGPLRIVAGGDPEAGAEPAGERPASEARTVPELAAEATLMQARLDWLQRQLARFTGKDGADRTS</sequence>
<organism evidence="2 3">
    <name type="scientific">Streptomyces rimosus subsp. rimosus</name>
    <dbReference type="NCBI Taxonomy" id="132474"/>
    <lineage>
        <taxon>Bacteria</taxon>
        <taxon>Bacillati</taxon>
        <taxon>Actinomycetota</taxon>
        <taxon>Actinomycetes</taxon>
        <taxon>Kitasatosporales</taxon>
        <taxon>Streptomycetaceae</taxon>
        <taxon>Streptomyces</taxon>
    </lineage>
</organism>
<reference evidence="2 3" key="1">
    <citation type="submission" date="2022-03" db="EMBL/GenBank/DDBJ databases">
        <title>Complete genome of Streptomyces rimosus ssp. rimosus R7 (=ATCC 10970).</title>
        <authorList>
            <person name="Beganovic S."/>
            <person name="Ruckert C."/>
            <person name="Busche T."/>
            <person name="Kalinowski J."/>
            <person name="Wittmann C."/>
        </authorList>
    </citation>
    <scope>NUCLEOTIDE SEQUENCE [LARGE SCALE GENOMIC DNA]</scope>
    <source>
        <strain evidence="2 3">R7</strain>
    </source>
</reference>
<protein>
    <submittedName>
        <fullName evidence="2">Uncharacterized protein</fullName>
    </submittedName>
</protein>
<proteinExistence type="predicted"/>
<name>A0ABY3Z9I4_STRRM</name>
<dbReference type="GeneID" id="66854157"/>
<feature type="region of interest" description="Disordered" evidence="1">
    <location>
        <begin position="183"/>
        <end position="206"/>
    </location>
</feature>
<evidence type="ECO:0000256" key="1">
    <source>
        <dbReference type="SAM" id="MobiDB-lite"/>
    </source>
</evidence>
<dbReference type="RefSeq" id="WP_003983971.1">
    <property type="nucleotide sequence ID" value="NZ_CP043497.1"/>
</dbReference>
<evidence type="ECO:0000313" key="3">
    <source>
        <dbReference type="Proteomes" id="UP000829494"/>
    </source>
</evidence>
<dbReference type="Proteomes" id="UP000829494">
    <property type="component" value="Chromosome"/>
</dbReference>
<accession>A0ABY3Z9I4</accession>
<feature type="compositionally biased region" description="Low complexity" evidence="1">
    <location>
        <begin position="184"/>
        <end position="194"/>
    </location>
</feature>
<gene>
    <name evidence="2" type="ORF">SRIMR7_31600</name>
</gene>